<protein>
    <submittedName>
        <fullName evidence="2">Uncharacterized protein</fullName>
    </submittedName>
</protein>
<accession>X1E079</accession>
<sequence>MFFNNLIENIFRAVLILFIGIVVVILSKQILKAENKLKERVKELNCLFNIIELIKNPNISIEEILIETQKQIQNAWKFPDMICSKIVFDKKEYLTDNYKKTPWKLTVKNLIKEKELSISVHYFEEKPFLEEEKNLLEKIAEQLKAIFEFKLLM</sequence>
<keyword evidence="1" id="KW-1133">Transmembrane helix</keyword>
<dbReference type="AlphaFoldDB" id="X1E079"/>
<comment type="caution">
    <text evidence="2">The sequence shown here is derived from an EMBL/GenBank/DDBJ whole genome shotgun (WGS) entry which is preliminary data.</text>
</comment>
<reference evidence="2" key="1">
    <citation type="journal article" date="2014" name="Front. Microbiol.">
        <title>High frequency of phylogenetically diverse reductive dehalogenase-homologous genes in deep subseafloor sedimentary metagenomes.</title>
        <authorList>
            <person name="Kawai M."/>
            <person name="Futagami T."/>
            <person name="Toyoda A."/>
            <person name="Takaki Y."/>
            <person name="Nishi S."/>
            <person name="Hori S."/>
            <person name="Arai W."/>
            <person name="Tsubouchi T."/>
            <person name="Morono Y."/>
            <person name="Uchiyama I."/>
            <person name="Ito T."/>
            <person name="Fujiyama A."/>
            <person name="Inagaki F."/>
            <person name="Takami H."/>
        </authorList>
    </citation>
    <scope>NUCLEOTIDE SEQUENCE</scope>
    <source>
        <strain evidence="2">Expedition CK06-06</strain>
    </source>
</reference>
<name>X1E079_9ZZZZ</name>
<gene>
    <name evidence="2" type="ORF">S03H2_00427</name>
</gene>
<evidence type="ECO:0000313" key="2">
    <source>
        <dbReference type="EMBL" id="GAH26676.1"/>
    </source>
</evidence>
<organism evidence="2">
    <name type="scientific">marine sediment metagenome</name>
    <dbReference type="NCBI Taxonomy" id="412755"/>
    <lineage>
        <taxon>unclassified sequences</taxon>
        <taxon>metagenomes</taxon>
        <taxon>ecological metagenomes</taxon>
    </lineage>
</organism>
<keyword evidence="1" id="KW-0812">Transmembrane</keyword>
<feature type="transmembrane region" description="Helical" evidence="1">
    <location>
        <begin position="6"/>
        <end position="26"/>
    </location>
</feature>
<keyword evidence="1" id="KW-0472">Membrane</keyword>
<proteinExistence type="predicted"/>
<dbReference type="EMBL" id="BARU01000076">
    <property type="protein sequence ID" value="GAH26676.1"/>
    <property type="molecule type" value="Genomic_DNA"/>
</dbReference>
<evidence type="ECO:0000256" key="1">
    <source>
        <dbReference type="SAM" id="Phobius"/>
    </source>
</evidence>